<feature type="domain" description="HAT C-terminal dimerisation" evidence="6">
    <location>
        <begin position="34"/>
        <end position="85"/>
    </location>
</feature>
<dbReference type="PANTHER" id="PTHR46481:SF10">
    <property type="entry name" value="ZINC FINGER BED DOMAIN-CONTAINING PROTEIN 39"/>
    <property type="match status" value="1"/>
</dbReference>
<evidence type="ECO:0000256" key="3">
    <source>
        <dbReference type="ARBA" id="ARBA00022771"/>
    </source>
</evidence>
<dbReference type="SUPFAM" id="SSF53098">
    <property type="entry name" value="Ribonuclease H-like"/>
    <property type="match status" value="1"/>
</dbReference>
<sequence length="95" mass="11220">MDPCLKLQYYRNNKWEESFIQKAKKQKRKLNHDELSIYLNEKTISGKTDILAWWKVHEVKYLNLSKMACDYLSIPVTSAPIKQIFLGCTNLVVQK</sequence>
<name>U9SMH4_RHIID</name>
<dbReference type="AlphaFoldDB" id="U9SMH4"/>
<evidence type="ECO:0000256" key="4">
    <source>
        <dbReference type="ARBA" id="ARBA00022833"/>
    </source>
</evidence>
<dbReference type="GO" id="GO:0046983">
    <property type="term" value="F:protein dimerization activity"/>
    <property type="evidence" value="ECO:0007669"/>
    <property type="project" value="InterPro"/>
</dbReference>
<proteinExistence type="predicted"/>
<reference evidence="7" key="1">
    <citation type="submission" date="2013-07" db="EMBL/GenBank/DDBJ databases">
        <title>The genome of an arbuscular mycorrhizal fungus provides insights into the evolution of the oldest plant symbiosis.</title>
        <authorList>
            <consortium name="DOE Joint Genome Institute"/>
            <person name="Tisserant E."/>
            <person name="Malbreil M."/>
            <person name="Kuo A."/>
            <person name="Kohler A."/>
            <person name="Symeonidi A."/>
            <person name="Balestrini R."/>
            <person name="Charron P."/>
            <person name="Duensing N."/>
            <person name="Frei-dit-Frey N."/>
            <person name="Gianinazzi-Pearson V."/>
            <person name="Gilbert B."/>
            <person name="Handa Y."/>
            <person name="Hijri M."/>
            <person name="Kaul R."/>
            <person name="Kawaguchi M."/>
            <person name="Krajinski F."/>
            <person name="Lammers P."/>
            <person name="Lapierre D."/>
            <person name="Masclaux F.G."/>
            <person name="Murat C."/>
            <person name="Morin E."/>
            <person name="Ndikumana S."/>
            <person name="Pagni M."/>
            <person name="Petitpierre D."/>
            <person name="Requena N."/>
            <person name="Rosikiewicz P."/>
            <person name="Riley R."/>
            <person name="Saito K."/>
            <person name="San Clemente H."/>
            <person name="Shapiro H."/>
            <person name="van Tuinen D."/>
            <person name="Becard G."/>
            <person name="Bonfante P."/>
            <person name="Paszkowski U."/>
            <person name="Shachar-Hill Y."/>
            <person name="Young J.P."/>
            <person name="Sanders I.R."/>
            <person name="Henrissat B."/>
            <person name="Rensing S.A."/>
            <person name="Grigoriev I.V."/>
            <person name="Corradi N."/>
            <person name="Roux C."/>
            <person name="Martin F."/>
        </authorList>
    </citation>
    <scope>NUCLEOTIDE SEQUENCE</scope>
    <source>
        <strain evidence="7">DAOM 197198</strain>
    </source>
</reference>
<accession>U9SMH4</accession>
<keyword evidence="5" id="KW-0539">Nucleus</keyword>
<organism evidence="7">
    <name type="scientific">Rhizophagus irregularis (strain DAOM 181602 / DAOM 197198 / MUCL 43194)</name>
    <name type="common">Arbuscular mycorrhizal fungus</name>
    <name type="synonym">Glomus intraradices</name>
    <dbReference type="NCBI Taxonomy" id="747089"/>
    <lineage>
        <taxon>Eukaryota</taxon>
        <taxon>Fungi</taxon>
        <taxon>Fungi incertae sedis</taxon>
        <taxon>Mucoromycota</taxon>
        <taxon>Glomeromycotina</taxon>
        <taxon>Glomeromycetes</taxon>
        <taxon>Glomerales</taxon>
        <taxon>Glomeraceae</taxon>
        <taxon>Rhizophagus</taxon>
    </lineage>
</organism>
<keyword evidence="4" id="KW-0862">Zinc</keyword>
<dbReference type="Pfam" id="PF05699">
    <property type="entry name" value="Dimer_Tnp_hAT"/>
    <property type="match status" value="1"/>
</dbReference>
<evidence type="ECO:0000256" key="5">
    <source>
        <dbReference type="ARBA" id="ARBA00023242"/>
    </source>
</evidence>
<protein>
    <recommendedName>
        <fullName evidence="6">HAT C-terminal dimerisation domain-containing protein</fullName>
    </recommendedName>
</protein>
<dbReference type="InterPro" id="IPR008906">
    <property type="entry name" value="HATC_C_dom"/>
</dbReference>
<evidence type="ECO:0000313" key="7">
    <source>
        <dbReference type="EMBL" id="ERZ97069.1"/>
    </source>
</evidence>
<dbReference type="PANTHER" id="PTHR46481">
    <property type="entry name" value="ZINC FINGER BED DOMAIN-CONTAINING PROTEIN 4"/>
    <property type="match status" value="1"/>
</dbReference>
<dbReference type="VEuPathDB" id="FungiDB:RhiirFUN_004706"/>
<dbReference type="HOGENOM" id="CLU_2373907_0_0_1"/>
<dbReference type="eggNOG" id="KOG1121">
    <property type="taxonomic scope" value="Eukaryota"/>
</dbReference>
<dbReference type="InterPro" id="IPR052035">
    <property type="entry name" value="ZnF_BED_domain_contain"/>
</dbReference>
<keyword evidence="2" id="KW-0479">Metal-binding</keyword>
<keyword evidence="3" id="KW-0863">Zinc-finger</keyword>
<evidence type="ECO:0000256" key="1">
    <source>
        <dbReference type="ARBA" id="ARBA00004123"/>
    </source>
</evidence>
<dbReference type="GO" id="GO:0008270">
    <property type="term" value="F:zinc ion binding"/>
    <property type="evidence" value="ECO:0007669"/>
    <property type="project" value="UniProtKB-KW"/>
</dbReference>
<gene>
    <name evidence="7" type="ORF">GLOINDRAFT_11956</name>
</gene>
<dbReference type="InterPro" id="IPR012337">
    <property type="entry name" value="RNaseH-like_sf"/>
</dbReference>
<evidence type="ECO:0000259" key="6">
    <source>
        <dbReference type="Pfam" id="PF05699"/>
    </source>
</evidence>
<dbReference type="GO" id="GO:0005634">
    <property type="term" value="C:nucleus"/>
    <property type="evidence" value="ECO:0007669"/>
    <property type="project" value="UniProtKB-SubCell"/>
</dbReference>
<comment type="subcellular location">
    <subcellularLocation>
        <location evidence="1">Nucleus</location>
    </subcellularLocation>
</comment>
<evidence type="ECO:0000256" key="2">
    <source>
        <dbReference type="ARBA" id="ARBA00022723"/>
    </source>
</evidence>
<dbReference type="EMBL" id="KI299912">
    <property type="protein sequence ID" value="ERZ97069.1"/>
    <property type="molecule type" value="Genomic_DNA"/>
</dbReference>